<feature type="region of interest" description="Disordered" evidence="2">
    <location>
        <begin position="1"/>
        <end position="22"/>
    </location>
</feature>
<keyword evidence="1" id="KW-0547">Nucleotide-binding</keyword>
<organism evidence="4 5">
    <name type="scientific">Kiloniella antarctica</name>
    <dbReference type="NCBI Taxonomy" id="1550907"/>
    <lineage>
        <taxon>Bacteria</taxon>
        <taxon>Pseudomonadati</taxon>
        <taxon>Pseudomonadota</taxon>
        <taxon>Alphaproteobacteria</taxon>
        <taxon>Rhodospirillales</taxon>
        <taxon>Kiloniellaceae</taxon>
        <taxon>Kiloniella</taxon>
    </lineage>
</organism>
<comment type="caution">
    <text evidence="4">The sequence shown here is derived from an EMBL/GenBank/DDBJ whole genome shotgun (WGS) entry which is preliminary data.</text>
</comment>
<reference evidence="5" key="1">
    <citation type="journal article" date="2019" name="Int. J. Syst. Evol. Microbiol.">
        <title>The Global Catalogue of Microorganisms (GCM) 10K type strain sequencing project: providing services to taxonomists for standard genome sequencing and annotation.</title>
        <authorList>
            <consortium name="The Broad Institute Genomics Platform"/>
            <consortium name="The Broad Institute Genome Sequencing Center for Infectious Disease"/>
            <person name="Wu L."/>
            <person name="Ma J."/>
        </authorList>
    </citation>
    <scope>NUCLEOTIDE SEQUENCE [LARGE SCALE GENOMIC DNA]</scope>
    <source>
        <strain evidence="5">CGMCC 4.7192</strain>
    </source>
</reference>
<accession>A0ABW5BM22</accession>
<dbReference type="EMBL" id="JBHUII010000004">
    <property type="protein sequence ID" value="MFD2205960.1"/>
    <property type="molecule type" value="Genomic_DNA"/>
</dbReference>
<keyword evidence="1" id="KW-0067">ATP-binding</keyword>
<proteinExistence type="predicted"/>
<feature type="compositionally biased region" description="Basic residues" evidence="2">
    <location>
        <begin position="1"/>
        <end position="21"/>
    </location>
</feature>
<keyword evidence="5" id="KW-1185">Reference proteome</keyword>
<feature type="domain" description="ATP-grasp" evidence="3">
    <location>
        <begin position="155"/>
        <end position="355"/>
    </location>
</feature>
<evidence type="ECO:0000256" key="1">
    <source>
        <dbReference type="PROSITE-ProRule" id="PRU00409"/>
    </source>
</evidence>
<evidence type="ECO:0000313" key="4">
    <source>
        <dbReference type="EMBL" id="MFD2205960.1"/>
    </source>
</evidence>
<dbReference type="NCBIfam" id="NF005096">
    <property type="entry name" value="PRK06524.1"/>
    <property type="match status" value="1"/>
</dbReference>
<dbReference type="RefSeq" id="WP_380251078.1">
    <property type="nucleotide sequence ID" value="NZ_JBHUII010000004.1"/>
</dbReference>
<dbReference type="InterPro" id="IPR011761">
    <property type="entry name" value="ATP-grasp"/>
</dbReference>
<evidence type="ECO:0000256" key="2">
    <source>
        <dbReference type="SAM" id="MobiDB-lite"/>
    </source>
</evidence>
<dbReference type="PROSITE" id="PS50975">
    <property type="entry name" value="ATP_GRASP"/>
    <property type="match status" value="1"/>
</dbReference>
<evidence type="ECO:0000313" key="5">
    <source>
        <dbReference type="Proteomes" id="UP001597294"/>
    </source>
</evidence>
<sequence length="501" mass="57234">MDSTVAKKKKATGKKPSKKVPKSLDNISEIRRFFHRNEQPIFFISATNFNLLGIDEWCRNFKYISYIDCFDGRHPNVFVPTEIEHQEFESIEDINVYLLEHKEVIDQIKACKKKPKVVFLMFDARIEKICKELKIDVWFPKAALREKIDHKIETVRIGNAAGVPSVPNVLSQVKSWKHLQEVAKPVGTDLVLQSAFGDSGHTTFFIKTEKDFKRHEKDIVGQGEIKIMKRINNRGSAVEACATKAGTLVGPLMTELVGFKQLTPYRGGWCGNEIFPDAFDEEIREKSRRYTEKFGDQLVKEGYRGYFELDFLIDKDDGEVYLGECNPRVTGASSMTNHAAFAHADAPLFLFHLLEFSNIPFKIDVKELNNRWADSDNIDDWCQMVIKHTDDSVDILTEAPESGIWKLLPDGSVEFDRFDYHRRAVSSDTEAFFLRISNVGDYRYEGADLGILVTRGRAMNKAFQLNPRSKQWIEGIKSKFKATPLPTAEALPISDPAFKIM</sequence>
<dbReference type="Gene3D" id="3.30.470.20">
    <property type="entry name" value="ATP-grasp fold, B domain"/>
    <property type="match status" value="1"/>
</dbReference>
<protein>
    <submittedName>
        <fullName evidence="4">Biotin carboxylase</fullName>
    </submittedName>
</protein>
<dbReference type="SUPFAM" id="SSF56059">
    <property type="entry name" value="Glutathione synthetase ATP-binding domain-like"/>
    <property type="match status" value="1"/>
</dbReference>
<gene>
    <name evidence="4" type="ORF">ACFSKO_10070</name>
</gene>
<name>A0ABW5BM22_9PROT</name>
<evidence type="ECO:0000259" key="3">
    <source>
        <dbReference type="PROSITE" id="PS50975"/>
    </source>
</evidence>
<dbReference type="Proteomes" id="UP001597294">
    <property type="component" value="Unassembled WGS sequence"/>
</dbReference>